<sequence>MTVRDSTICTCPGAAELLFFSSSLALSLPLLTPLTLRLLLLLLLLLLTDSVTLVSLARRLVSSSSSSASLLSYYDSETG</sequence>
<dbReference type="HOGENOM" id="CLU_2605559_0_0_1"/>
<keyword evidence="2" id="KW-1185">Reference proteome</keyword>
<dbReference type="Proteomes" id="UP000008866">
    <property type="component" value="Unassembled WGS sequence"/>
</dbReference>
<dbReference type="EMBL" id="ABSU01000019">
    <property type="protein sequence ID" value="EFE31810.1"/>
    <property type="molecule type" value="Genomic_DNA"/>
</dbReference>
<accession>D4AYZ0</accession>
<dbReference type="RefSeq" id="XP_003012450.1">
    <property type="nucleotide sequence ID" value="XM_003012404.1"/>
</dbReference>
<dbReference type="KEGG" id="abe:ARB_01409"/>
<dbReference type="GeneID" id="9520180"/>
<organism evidence="1 2">
    <name type="scientific">Arthroderma benhamiae (strain ATCC MYA-4681 / CBS 112371)</name>
    <name type="common">Trichophyton mentagrophytes</name>
    <dbReference type="NCBI Taxonomy" id="663331"/>
    <lineage>
        <taxon>Eukaryota</taxon>
        <taxon>Fungi</taxon>
        <taxon>Dikarya</taxon>
        <taxon>Ascomycota</taxon>
        <taxon>Pezizomycotina</taxon>
        <taxon>Eurotiomycetes</taxon>
        <taxon>Eurotiomycetidae</taxon>
        <taxon>Onygenales</taxon>
        <taxon>Arthrodermataceae</taxon>
        <taxon>Trichophyton</taxon>
    </lineage>
</organism>
<dbReference type="AlphaFoldDB" id="D4AYZ0"/>
<protein>
    <submittedName>
        <fullName evidence="1">Uncharacterized protein</fullName>
    </submittedName>
</protein>
<proteinExistence type="predicted"/>
<comment type="caution">
    <text evidence="1">The sequence shown here is derived from an EMBL/GenBank/DDBJ whole genome shotgun (WGS) entry which is preliminary data.</text>
</comment>
<evidence type="ECO:0000313" key="2">
    <source>
        <dbReference type="Proteomes" id="UP000008866"/>
    </source>
</evidence>
<evidence type="ECO:0000313" key="1">
    <source>
        <dbReference type="EMBL" id="EFE31810.1"/>
    </source>
</evidence>
<reference evidence="2" key="1">
    <citation type="journal article" date="2011" name="Genome Biol.">
        <title>Comparative and functional genomics provide insights into the pathogenicity of dermatophytic fungi.</title>
        <authorList>
            <person name="Burmester A."/>
            <person name="Shelest E."/>
            <person name="Gloeckner G."/>
            <person name="Heddergott C."/>
            <person name="Schindler S."/>
            <person name="Staib P."/>
            <person name="Heidel A."/>
            <person name="Felder M."/>
            <person name="Petzold A."/>
            <person name="Szafranski K."/>
            <person name="Feuermann M."/>
            <person name="Pedruzzi I."/>
            <person name="Priebe S."/>
            <person name="Groth M."/>
            <person name="Winkler R."/>
            <person name="Li W."/>
            <person name="Kniemeyer O."/>
            <person name="Schroeckh V."/>
            <person name="Hertweck C."/>
            <person name="Hube B."/>
            <person name="White T.C."/>
            <person name="Platzer M."/>
            <person name="Guthke R."/>
            <person name="Heitman J."/>
            <person name="Woestemeyer J."/>
            <person name="Zipfel P.F."/>
            <person name="Monod M."/>
            <person name="Brakhage A.A."/>
        </authorList>
    </citation>
    <scope>NUCLEOTIDE SEQUENCE [LARGE SCALE GENOMIC DNA]</scope>
    <source>
        <strain evidence="2">ATCC MYA-4681 / CBS 112371</strain>
    </source>
</reference>
<name>D4AYZ0_ARTBC</name>
<gene>
    <name evidence="1" type="ORF">ARB_01409</name>
</gene>